<dbReference type="FunFam" id="1.10.10.10:FF:000130">
    <property type="entry name" value="COP9 signalosome complex subunit 4"/>
    <property type="match status" value="1"/>
</dbReference>
<dbReference type="PROSITE" id="PS50250">
    <property type="entry name" value="PCI"/>
    <property type="match status" value="1"/>
</dbReference>
<comment type="subcellular location">
    <subcellularLocation>
        <location evidence="2">Cytoplasmic vesicle</location>
        <location evidence="2">Secretory vesicle</location>
        <location evidence="2">Synaptic vesicle</location>
    </subcellularLocation>
    <subcellularLocation>
        <location evidence="1">Nucleus</location>
    </subcellularLocation>
</comment>
<feature type="domain" description="PCI" evidence="8">
    <location>
        <begin position="1"/>
        <end position="70"/>
    </location>
</feature>
<evidence type="ECO:0000259" key="8">
    <source>
        <dbReference type="PROSITE" id="PS50250"/>
    </source>
</evidence>
<comment type="similarity">
    <text evidence="3">Belongs to the CSN4 family.</text>
</comment>
<dbReference type="Pfam" id="PF18420">
    <property type="entry name" value="CSN4_RPN5_eIF3a"/>
    <property type="match status" value="1"/>
</dbReference>
<protein>
    <recommendedName>
        <fullName evidence="4">COP9 signalosome complex subunit 4</fullName>
    </recommendedName>
</protein>
<dbReference type="InterPro" id="IPR041406">
    <property type="entry name" value="CSN4_HTH"/>
</dbReference>
<dbReference type="InterPro" id="IPR036388">
    <property type="entry name" value="WH-like_DNA-bd_sf"/>
</dbReference>
<gene>
    <name evidence="9" type="ORF">L345_16595</name>
</gene>
<reference evidence="9 10" key="1">
    <citation type="journal article" date="2013" name="Proc. Natl. Acad. Sci. U.S.A.">
        <title>The king cobra genome reveals dynamic gene evolution and adaptation in the snake venom system.</title>
        <authorList>
            <person name="Vonk F.J."/>
            <person name="Casewell N.R."/>
            <person name="Henkel C.V."/>
            <person name="Heimberg A.M."/>
            <person name="Jansen H.J."/>
            <person name="McCleary R.J."/>
            <person name="Kerkkamp H.M."/>
            <person name="Vos R.A."/>
            <person name="Guerreiro I."/>
            <person name="Calvete J.J."/>
            <person name="Wuster W."/>
            <person name="Woods A.E."/>
            <person name="Logan J.M."/>
            <person name="Harrison R.A."/>
            <person name="Castoe T.A."/>
            <person name="de Koning A.P."/>
            <person name="Pollock D.D."/>
            <person name="Yandell M."/>
            <person name="Calderon D."/>
            <person name="Renjifo C."/>
            <person name="Currier R.B."/>
            <person name="Salgado D."/>
            <person name="Pla D."/>
            <person name="Sanz L."/>
            <person name="Hyder A.S."/>
            <person name="Ribeiro J.M."/>
            <person name="Arntzen J.W."/>
            <person name="van den Thillart G.E."/>
            <person name="Boetzer M."/>
            <person name="Pirovano W."/>
            <person name="Dirks R.P."/>
            <person name="Spaink H.P."/>
            <person name="Duboule D."/>
            <person name="McGlinn E."/>
            <person name="Kini R.M."/>
            <person name="Richardson M.K."/>
        </authorList>
    </citation>
    <scope>NUCLEOTIDE SEQUENCE</scope>
    <source>
        <tissue evidence="9">Blood</tissue>
    </source>
</reference>
<keyword evidence="6" id="KW-0736">Signalosome</keyword>
<evidence type="ECO:0000256" key="1">
    <source>
        <dbReference type="ARBA" id="ARBA00004123"/>
    </source>
</evidence>
<organism evidence="9 10">
    <name type="scientific">Ophiophagus hannah</name>
    <name type="common">King cobra</name>
    <name type="synonym">Naja hannah</name>
    <dbReference type="NCBI Taxonomy" id="8665"/>
    <lineage>
        <taxon>Eukaryota</taxon>
        <taxon>Metazoa</taxon>
        <taxon>Chordata</taxon>
        <taxon>Craniata</taxon>
        <taxon>Vertebrata</taxon>
        <taxon>Euteleostomi</taxon>
        <taxon>Lepidosauria</taxon>
        <taxon>Squamata</taxon>
        <taxon>Bifurcata</taxon>
        <taxon>Unidentata</taxon>
        <taxon>Episquamata</taxon>
        <taxon>Toxicofera</taxon>
        <taxon>Serpentes</taxon>
        <taxon>Colubroidea</taxon>
        <taxon>Elapidae</taxon>
        <taxon>Elapinae</taxon>
        <taxon>Ophiophagus</taxon>
    </lineage>
</organism>
<dbReference type="InterPro" id="IPR000717">
    <property type="entry name" value="PCI_dom"/>
</dbReference>
<evidence type="ECO:0000256" key="7">
    <source>
        <dbReference type="ARBA" id="ARBA00023242"/>
    </source>
</evidence>
<evidence type="ECO:0000256" key="4">
    <source>
        <dbReference type="ARBA" id="ARBA00014881"/>
    </source>
</evidence>
<dbReference type="PANTHER" id="PTHR10855:SF2">
    <property type="entry name" value="COP9 SIGNALOSOME COMPLEX SUBUNIT 4"/>
    <property type="match status" value="1"/>
</dbReference>
<dbReference type="InterPro" id="IPR040134">
    <property type="entry name" value="PSMD12/CSN4"/>
</dbReference>
<proteinExistence type="inferred from homology"/>
<name>V8N801_OPHHA</name>
<dbReference type="AlphaFoldDB" id="V8N801"/>
<evidence type="ECO:0000313" key="9">
    <source>
        <dbReference type="EMBL" id="ETE57687.1"/>
    </source>
</evidence>
<dbReference type="SUPFAM" id="SSF46785">
    <property type="entry name" value="Winged helix' DNA-binding domain"/>
    <property type="match status" value="1"/>
</dbReference>
<accession>V8N801</accession>
<dbReference type="Pfam" id="PF01399">
    <property type="entry name" value="PCI"/>
    <property type="match status" value="1"/>
</dbReference>
<dbReference type="SMART" id="SM00088">
    <property type="entry name" value="PINT"/>
    <property type="match status" value="1"/>
</dbReference>
<dbReference type="GO" id="GO:0008180">
    <property type="term" value="C:COP9 signalosome"/>
    <property type="evidence" value="ECO:0007669"/>
    <property type="project" value="UniProtKB-KW"/>
</dbReference>
<evidence type="ECO:0000313" key="10">
    <source>
        <dbReference type="Proteomes" id="UP000018936"/>
    </source>
</evidence>
<feature type="non-terminal residue" evidence="9">
    <location>
        <position position="109"/>
    </location>
</feature>
<keyword evidence="5" id="KW-0963">Cytoplasm</keyword>
<dbReference type="EMBL" id="AZIM01007909">
    <property type="protein sequence ID" value="ETE57687.1"/>
    <property type="molecule type" value="Genomic_DNA"/>
</dbReference>
<dbReference type="Gene3D" id="1.10.10.10">
    <property type="entry name" value="Winged helix-like DNA-binding domain superfamily/Winged helix DNA-binding domain"/>
    <property type="match status" value="1"/>
</dbReference>
<keyword evidence="10" id="KW-1185">Reference proteome</keyword>
<comment type="caution">
    <text evidence="9">The sequence shown here is derived from an EMBL/GenBank/DDBJ whole genome shotgun (WGS) entry which is preliminary data.</text>
</comment>
<evidence type="ECO:0000256" key="6">
    <source>
        <dbReference type="ARBA" id="ARBA00022790"/>
    </source>
</evidence>
<dbReference type="InterPro" id="IPR036390">
    <property type="entry name" value="WH_DNA-bd_sf"/>
</dbReference>
<dbReference type="Proteomes" id="UP000018936">
    <property type="component" value="Unassembled WGS sequence"/>
</dbReference>
<dbReference type="OrthoDB" id="295656at2759"/>
<evidence type="ECO:0000256" key="2">
    <source>
        <dbReference type="ARBA" id="ARBA00004234"/>
    </source>
</evidence>
<keyword evidence="7" id="KW-0539">Nucleus</keyword>
<dbReference type="GO" id="GO:0005829">
    <property type="term" value="C:cytosol"/>
    <property type="evidence" value="ECO:0007669"/>
    <property type="project" value="TreeGrafter"/>
</dbReference>
<dbReference type="PANTHER" id="PTHR10855">
    <property type="entry name" value="26S PROTEASOME NON-ATPASE REGULATORY SUBUNIT 12/COP9 SIGNALOSOME COMPLEX SUBUNIT 4"/>
    <property type="match status" value="1"/>
</dbReference>
<dbReference type="GO" id="GO:0008021">
    <property type="term" value="C:synaptic vesicle"/>
    <property type="evidence" value="ECO:0007669"/>
    <property type="project" value="UniProtKB-SubCell"/>
</dbReference>
<evidence type="ECO:0000256" key="5">
    <source>
        <dbReference type="ARBA" id="ARBA00022490"/>
    </source>
</evidence>
<evidence type="ECO:0000256" key="3">
    <source>
        <dbReference type="ARBA" id="ARBA00010417"/>
    </source>
</evidence>
<sequence>SSILDRAVIEHNLLSASKLYNNITFEELGALLEIPAAKAEKIASQMITEGRMNGFIDQIDGIVHFETREALPTWDKQIQSLCFQVNNLLEKISQTAPEWTAQAMEAQMA</sequence>
<feature type="non-terminal residue" evidence="9">
    <location>
        <position position="1"/>
    </location>
</feature>